<dbReference type="Pfam" id="PF06745">
    <property type="entry name" value="ATPase"/>
    <property type="match status" value="1"/>
</dbReference>
<dbReference type="PRINTS" id="PR01874">
    <property type="entry name" value="DNAREPAIRADA"/>
</dbReference>
<feature type="domain" description="KaiC" evidence="3">
    <location>
        <begin position="2"/>
        <end position="243"/>
    </location>
</feature>
<keyword evidence="2" id="KW-0067">ATP-binding</keyword>
<dbReference type="NCBIfam" id="TIGR03881">
    <property type="entry name" value="KaiC_arch_4"/>
    <property type="match status" value="1"/>
</dbReference>
<organism evidence="4">
    <name type="scientific">Thermosphaera aggregans</name>
    <dbReference type="NCBI Taxonomy" id="54254"/>
    <lineage>
        <taxon>Archaea</taxon>
        <taxon>Thermoproteota</taxon>
        <taxon>Thermoprotei</taxon>
        <taxon>Desulfurococcales</taxon>
        <taxon>Desulfurococcaceae</taxon>
        <taxon>Thermosphaera</taxon>
    </lineage>
</organism>
<proteinExistence type="predicted"/>
<reference evidence="4" key="1">
    <citation type="journal article" date="2020" name="mSystems">
        <title>Genome- and Community-Level Interaction Insights into Carbon Utilization and Element Cycling Functions of Hydrothermarchaeota in Hydrothermal Sediment.</title>
        <authorList>
            <person name="Zhou Z."/>
            <person name="Liu Y."/>
            <person name="Xu W."/>
            <person name="Pan J."/>
            <person name="Luo Z.H."/>
            <person name="Li M."/>
        </authorList>
    </citation>
    <scope>NUCLEOTIDE SEQUENCE [LARGE SCALE GENOMIC DNA]</scope>
    <source>
        <strain evidence="4">SpSt-23</strain>
    </source>
</reference>
<dbReference type="PANTHER" id="PTHR43637:SF2">
    <property type="entry name" value="PROTEIN GVPD 1"/>
    <property type="match status" value="1"/>
</dbReference>
<protein>
    <submittedName>
        <fullName evidence="4">KaiC domain-containing protein</fullName>
    </submittedName>
</protein>
<dbReference type="InterPro" id="IPR014774">
    <property type="entry name" value="KaiC-like_dom"/>
</dbReference>
<dbReference type="PANTHER" id="PTHR43637">
    <property type="entry name" value="UPF0273 PROTEIN TM_0370"/>
    <property type="match status" value="1"/>
</dbReference>
<dbReference type="GO" id="GO:0005524">
    <property type="term" value="F:ATP binding"/>
    <property type="evidence" value="ECO:0007669"/>
    <property type="project" value="UniProtKB-KW"/>
</dbReference>
<accession>A0A7C2FDP2</accession>
<dbReference type="Gene3D" id="3.40.50.300">
    <property type="entry name" value="P-loop containing nucleotide triphosphate hydrolases"/>
    <property type="match status" value="1"/>
</dbReference>
<dbReference type="EMBL" id="DSJT01000043">
    <property type="protein sequence ID" value="HEF88018.1"/>
    <property type="molecule type" value="Genomic_DNA"/>
</dbReference>
<evidence type="ECO:0000256" key="1">
    <source>
        <dbReference type="ARBA" id="ARBA00022741"/>
    </source>
</evidence>
<comment type="caution">
    <text evidence="4">The sequence shown here is derived from an EMBL/GenBank/DDBJ whole genome shotgun (WGS) entry which is preliminary data.</text>
</comment>
<dbReference type="InterPro" id="IPR027417">
    <property type="entry name" value="P-loop_NTPase"/>
</dbReference>
<evidence type="ECO:0000259" key="3">
    <source>
        <dbReference type="PROSITE" id="PS51146"/>
    </source>
</evidence>
<sequence length="256" mass="28516">MERLPTGVKGLDELIEGGIPKGFTVAAVGEPGTGKTVFSIQFTATGLARGEKCIYVTTEESRESIINQAARLGFDFEEALRNGSLVIIDALMWEYGDVWSIKELDVEELISKIIEAKKYLGHGHTRLVVDSMSAFWLDKPVMARKYSYMLKRSLAKWDLTIVATAQYAVTSALGFGFGVEHVADGILRFRKAIVSGVLKKLLIIEKMRQTNHDKRVFEIEVRDGEGLVVVKPVEISGDALRRLSPSPYFEEGEVRF</sequence>
<evidence type="ECO:0000313" key="4">
    <source>
        <dbReference type="EMBL" id="HEF88018.1"/>
    </source>
</evidence>
<dbReference type="InterPro" id="IPR010624">
    <property type="entry name" value="KaiC_dom"/>
</dbReference>
<keyword evidence="1" id="KW-0547">Nucleotide-binding</keyword>
<name>A0A7C2FDP2_9CREN</name>
<dbReference type="AlphaFoldDB" id="A0A7C2FDP2"/>
<dbReference type="PROSITE" id="PS51146">
    <property type="entry name" value="KAIC"/>
    <property type="match status" value="1"/>
</dbReference>
<evidence type="ECO:0000256" key="2">
    <source>
        <dbReference type="ARBA" id="ARBA00022840"/>
    </source>
</evidence>
<gene>
    <name evidence="4" type="ORF">ENP55_07115</name>
</gene>
<dbReference type="SUPFAM" id="SSF52540">
    <property type="entry name" value="P-loop containing nucleoside triphosphate hydrolases"/>
    <property type="match status" value="1"/>
</dbReference>
<dbReference type="InterPro" id="IPR022443">
    <property type="entry name" value="KaiC-rel"/>
</dbReference>